<protein>
    <submittedName>
        <fullName evidence="1">Uncharacterized protein</fullName>
    </submittedName>
</protein>
<keyword evidence="2" id="KW-1185">Reference proteome</keyword>
<comment type="caution">
    <text evidence="1">The sequence shown here is derived from an EMBL/GenBank/DDBJ whole genome shotgun (WGS) entry which is preliminary data.</text>
</comment>
<sequence>MGPPSLHDFPAHNSSKRSRRLSDVNGESLSRVARPKLTNGSGSTPVTTPLHPNPIVGLDDTPIPLQFGQVNRMASPFDDQRTMSIPNTPASGTSHPWSTSEPLTKAANALRLGSYKSHIQPWARSEVEKIFESVSQHSAGDKLDWAKFWLLCPNYDNVMDVGERPRLPRMDCFTKMTHIGFVCDFPNLHGPTGCANFGCSKLWSDSIISFSPTWYSRTELRVESGGRLVPPNPDDRGRMRLACLDWNRRVSQSLQDDMDACIRSYNVSLAVWLAKKVIAASEKDGHVVEEAMGSYDGYFEDLRCTMGVYVPGLRLA</sequence>
<dbReference type="Proteomes" id="UP001148629">
    <property type="component" value="Unassembled WGS sequence"/>
</dbReference>
<name>A0ACC1SMB4_9HYPO</name>
<proteinExistence type="predicted"/>
<gene>
    <name evidence="1" type="ORF">NM208_g4073</name>
</gene>
<dbReference type="EMBL" id="JANRMS010000292">
    <property type="protein sequence ID" value="KAJ3542471.1"/>
    <property type="molecule type" value="Genomic_DNA"/>
</dbReference>
<evidence type="ECO:0000313" key="1">
    <source>
        <dbReference type="EMBL" id="KAJ3542471.1"/>
    </source>
</evidence>
<accession>A0ACC1SMB4</accession>
<evidence type="ECO:0000313" key="2">
    <source>
        <dbReference type="Proteomes" id="UP001148629"/>
    </source>
</evidence>
<reference evidence="1" key="1">
    <citation type="submission" date="2022-08" db="EMBL/GenBank/DDBJ databases">
        <title>Genome Sequence of Fusarium decemcellulare.</title>
        <authorList>
            <person name="Buettner E."/>
        </authorList>
    </citation>
    <scope>NUCLEOTIDE SEQUENCE</scope>
    <source>
        <strain evidence="1">Babe19</strain>
    </source>
</reference>
<organism evidence="1 2">
    <name type="scientific">Fusarium decemcellulare</name>
    <dbReference type="NCBI Taxonomy" id="57161"/>
    <lineage>
        <taxon>Eukaryota</taxon>
        <taxon>Fungi</taxon>
        <taxon>Dikarya</taxon>
        <taxon>Ascomycota</taxon>
        <taxon>Pezizomycotina</taxon>
        <taxon>Sordariomycetes</taxon>
        <taxon>Hypocreomycetidae</taxon>
        <taxon>Hypocreales</taxon>
        <taxon>Nectriaceae</taxon>
        <taxon>Fusarium</taxon>
        <taxon>Fusarium decemcellulare species complex</taxon>
    </lineage>
</organism>